<sequence length="188" mass="21222">MLVVDIETTGLDTEKCSILSIGALCLEQINNTFYGECKIWDGADIYEEGLAINGFTKENIKDSKKQNEGELIFKFLKWLDQFDNKIIAGQHPMALDIPILKSACKRANIDYKFSHKTIDLHSLAYGYFLNKGIQIPLKEDGTSDISLDYIAKYFDLGEEPKPHNALNGAKYEAECFGQIIYNKKLGII</sequence>
<dbReference type="EMBL" id="JAEDAM010000009">
    <property type="protein sequence ID" value="MBS8121673.1"/>
    <property type="molecule type" value="Genomic_DNA"/>
</dbReference>
<dbReference type="InterPro" id="IPR012337">
    <property type="entry name" value="RNaseH-like_sf"/>
</dbReference>
<name>A0ABS5QLL7_9BACT</name>
<dbReference type="CDD" id="cd06127">
    <property type="entry name" value="DEDDh"/>
    <property type="match status" value="1"/>
</dbReference>
<keyword evidence="2" id="KW-0808">Transferase</keyword>
<feature type="domain" description="Exonuclease" evidence="1">
    <location>
        <begin position="1"/>
        <end position="185"/>
    </location>
</feature>
<accession>A0ABS5QLL7</accession>
<keyword evidence="2" id="KW-0378">Hydrolase</keyword>
<keyword evidence="2" id="KW-0540">Nuclease</keyword>
<evidence type="ECO:0000313" key="3">
    <source>
        <dbReference type="Proteomes" id="UP000680365"/>
    </source>
</evidence>
<proteinExistence type="predicted"/>
<dbReference type="InterPro" id="IPR013520">
    <property type="entry name" value="Ribonucl_H"/>
</dbReference>
<dbReference type="RefSeq" id="WP_213348440.1">
    <property type="nucleotide sequence ID" value="NZ_JAEDAM010000009.1"/>
</dbReference>
<organism evidence="2 3">
    <name type="scientific">Candidatus Vampirococcus lugosii</name>
    <dbReference type="NCBI Taxonomy" id="2789015"/>
    <lineage>
        <taxon>Bacteria</taxon>
        <taxon>Candidatus Absconditibacteriota</taxon>
        <taxon>Vampirococcus</taxon>
    </lineage>
</organism>
<dbReference type="SMART" id="SM00479">
    <property type="entry name" value="EXOIII"/>
    <property type="match status" value="1"/>
</dbReference>
<dbReference type="EC" id="2.7.7.7" evidence="2"/>
<comment type="caution">
    <text evidence="2">The sequence shown here is derived from an EMBL/GenBank/DDBJ whole genome shotgun (WGS) entry which is preliminary data.</text>
</comment>
<dbReference type="Proteomes" id="UP000680365">
    <property type="component" value="Unassembled WGS sequence"/>
</dbReference>
<keyword evidence="3" id="KW-1185">Reference proteome</keyword>
<dbReference type="GO" id="GO:0003887">
    <property type="term" value="F:DNA-directed DNA polymerase activity"/>
    <property type="evidence" value="ECO:0007669"/>
    <property type="project" value="UniProtKB-EC"/>
</dbReference>
<reference evidence="2 3" key="1">
    <citation type="journal article" date="2021" name="Nat. Commun.">
        <title>Reductive evolution and unique predatory mode in the CPR bacterium Vampirococcus lugosii.</title>
        <authorList>
            <person name="Moreira D."/>
            <person name="Zivanovic Y."/>
            <person name="Lopez-Archilla A.I."/>
            <person name="Iniesto M."/>
            <person name="Lopez-Garcia P."/>
        </authorList>
    </citation>
    <scope>NUCLEOTIDE SEQUENCE [LARGE SCALE GENOMIC DNA]</scope>
    <source>
        <strain evidence="2">Chiprana</strain>
    </source>
</reference>
<keyword evidence="2" id="KW-0269">Exonuclease</keyword>
<evidence type="ECO:0000259" key="1">
    <source>
        <dbReference type="SMART" id="SM00479"/>
    </source>
</evidence>
<dbReference type="Pfam" id="PF00929">
    <property type="entry name" value="RNase_T"/>
    <property type="match status" value="1"/>
</dbReference>
<dbReference type="Gene3D" id="3.30.420.10">
    <property type="entry name" value="Ribonuclease H-like superfamily/Ribonuclease H"/>
    <property type="match status" value="1"/>
</dbReference>
<evidence type="ECO:0000313" key="2">
    <source>
        <dbReference type="EMBL" id="MBS8121673.1"/>
    </source>
</evidence>
<dbReference type="InterPro" id="IPR036397">
    <property type="entry name" value="RNaseH_sf"/>
</dbReference>
<dbReference type="GO" id="GO:0004527">
    <property type="term" value="F:exonuclease activity"/>
    <property type="evidence" value="ECO:0007669"/>
    <property type="project" value="UniProtKB-KW"/>
</dbReference>
<protein>
    <submittedName>
        <fullName evidence="2">DNA polymerase III, epsilon subunit or related 3'-5' exonuclease</fullName>
        <ecNumber evidence="2">2.7.7.7</ecNumber>
    </submittedName>
</protein>
<gene>
    <name evidence="2" type="ORF">VAMP_13n190</name>
</gene>
<keyword evidence="2" id="KW-0548">Nucleotidyltransferase</keyword>
<dbReference type="SUPFAM" id="SSF53098">
    <property type="entry name" value="Ribonuclease H-like"/>
    <property type="match status" value="1"/>
</dbReference>